<evidence type="ECO:0000256" key="1">
    <source>
        <dbReference type="ARBA" id="ARBA00023242"/>
    </source>
</evidence>
<accession>A0A423WIP0</accession>
<dbReference type="OrthoDB" id="5384040at2759"/>
<gene>
    <name evidence="2" type="ORF">VMCG_05762</name>
</gene>
<dbReference type="PANTHER" id="PTHR47657">
    <property type="entry name" value="STEROL REGULATORY ELEMENT-BINDING PROTEIN ECM22"/>
    <property type="match status" value="1"/>
</dbReference>
<evidence type="ECO:0000313" key="3">
    <source>
        <dbReference type="Proteomes" id="UP000283895"/>
    </source>
</evidence>
<dbReference type="InterPro" id="IPR052400">
    <property type="entry name" value="Zn2-C6_fungal_TF"/>
</dbReference>
<reference evidence="2 3" key="1">
    <citation type="submission" date="2015-09" db="EMBL/GenBank/DDBJ databases">
        <title>Host preference determinants of Valsa canker pathogens revealed by comparative genomics.</title>
        <authorList>
            <person name="Yin Z."/>
            <person name="Huang L."/>
        </authorList>
    </citation>
    <scope>NUCLEOTIDE SEQUENCE [LARGE SCALE GENOMIC DNA]</scope>
    <source>
        <strain evidence="2 3">03-1</strain>
    </source>
</reference>
<dbReference type="Pfam" id="PF11951">
    <property type="entry name" value="Fungal_trans_2"/>
    <property type="match status" value="1"/>
</dbReference>
<dbReference type="EMBL" id="LKEA01000016">
    <property type="protein sequence ID" value="ROW03078.1"/>
    <property type="molecule type" value="Genomic_DNA"/>
</dbReference>
<dbReference type="InterPro" id="IPR021858">
    <property type="entry name" value="Fun_TF"/>
</dbReference>
<comment type="caution">
    <text evidence="2">The sequence shown here is derived from an EMBL/GenBank/DDBJ whole genome shotgun (WGS) entry which is preliminary data.</text>
</comment>
<dbReference type="STRING" id="356882.A0A423WIP0"/>
<dbReference type="AlphaFoldDB" id="A0A423WIP0"/>
<sequence length="375" mass="41480">MEDFRFFQHFLFHAYPPLPLEGEMMWRDMVAMSHSFDFLIHSILGAAASHLSLTSSDNYASQALAHRVTSIQALNSALSRPAASAAEADARFVTMFMLVYQSSYIPDGMYEFLSMLRGCYLVADIKGTVWSPRFHDFKPRSHGDAVASLNSGDNHGAHSLLDRSLVDGFLGSMILLAPLCTTPAELKYHSAIQDTMARSIVSAVDAIVQLGGIYVLFGSASASEFHIFADPSNHVGQLLLAHFFLIECVIEASALRHINGSTPHRKDVTAAWVTAIAQSLPAAYEEYIRWPMDVVSMMLADEEWLLPKGTELVIPKDWKRLRLLCGSTGNTGLRQQWKLLSEKAKRRGLITQKGSRTDNVAVTQAETVDCVDEVL</sequence>
<organism evidence="2 3">
    <name type="scientific">Cytospora schulzeri</name>
    <dbReference type="NCBI Taxonomy" id="448051"/>
    <lineage>
        <taxon>Eukaryota</taxon>
        <taxon>Fungi</taxon>
        <taxon>Dikarya</taxon>
        <taxon>Ascomycota</taxon>
        <taxon>Pezizomycotina</taxon>
        <taxon>Sordariomycetes</taxon>
        <taxon>Sordariomycetidae</taxon>
        <taxon>Diaporthales</taxon>
        <taxon>Cytosporaceae</taxon>
        <taxon>Cytospora</taxon>
    </lineage>
</organism>
<protein>
    <recommendedName>
        <fullName evidence="4">Transcription factor domain-containing protein</fullName>
    </recommendedName>
</protein>
<dbReference type="GO" id="GO:0000981">
    <property type="term" value="F:DNA-binding transcription factor activity, RNA polymerase II-specific"/>
    <property type="evidence" value="ECO:0007669"/>
    <property type="project" value="TreeGrafter"/>
</dbReference>
<keyword evidence="3" id="KW-1185">Reference proteome</keyword>
<dbReference type="PANTHER" id="PTHR47657:SF7">
    <property type="entry name" value="STEROL REGULATORY ELEMENT-BINDING PROTEIN ECM22"/>
    <property type="match status" value="1"/>
</dbReference>
<evidence type="ECO:0000313" key="2">
    <source>
        <dbReference type="EMBL" id="ROW03078.1"/>
    </source>
</evidence>
<keyword evidence="1" id="KW-0539">Nucleus</keyword>
<proteinExistence type="predicted"/>
<dbReference type="Proteomes" id="UP000283895">
    <property type="component" value="Unassembled WGS sequence"/>
</dbReference>
<evidence type="ECO:0008006" key="4">
    <source>
        <dbReference type="Google" id="ProtNLM"/>
    </source>
</evidence>
<name>A0A423WIP0_9PEZI</name>